<organism evidence="1 2">
    <name type="scientific">Antarcticirhabdus aurantiaca</name>
    <dbReference type="NCBI Taxonomy" id="2606717"/>
    <lineage>
        <taxon>Bacteria</taxon>
        <taxon>Pseudomonadati</taxon>
        <taxon>Pseudomonadota</taxon>
        <taxon>Alphaproteobacteria</taxon>
        <taxon>Hyphomicrobiales</taxon>
        <taxon>Aurantimonadaceae</taxon>
        <taxon>Antarcticirhabdus</taxon>
    </lineage>
</organism>
<reference evidence="1" key="1">
    <citation type="submission" date="2022-11" db="EMBL/GenBank/DDBJ databases">
        <title>beta-Carotene-producing bacterium, Jeongeuplla avenae sp. nov., alleviates the salt stress of Arabidopsis seedlings.</title>
        <authorList>
            <person name="Jiang L."/>
            <person name="Lee J."/>
        </authorList>
    </citation>
    <scope>NUCLEOTIDE SEQUENCE</scope>
    <source>
        <strain evidence="1">DY_R2A_6</strain>
    </source>
</reference>
<sequence>MSAVRMKGAVPILRQFDEDAAFAFYRDYLGFTVNWTHRFEADLPLYAQVSRDDLALHLSWHHGDATPGSAVFLPISGIDAFRAELSAKAYRNARPGIEDAPWGARTMTLLDPSGNRLLFNDKG</sequence>
<proteinExistence type="predicted"/>
<accession>A0ACD4NSR2</accession>
<dbReference type="EMBL" id="CP113520">
    <property type="protein sequence ID" value="WAJ29886.1"/>
    <property type="molecule type" value="Genomic_DNA"/>
</dbReference>
<evidence type="ECO:0000313" key="1">
    <source>
        <dbReference type="EMBL" id="WAJ29886.1"/>
    </source>
</evidence>
<protein>
    <submittedName>
        <fullName evidence="1">Glyoxalase superfamily protein</fullName>
    </submittedName>
</protein>
<evidence type="ECO:0000313" key="2">
    <source>
        <dbReference type="Proteomes" id="UP001163223"/>
    </source>
</evidence>
<gene>
    <name evidence="1" type="ORF">OXU80_06615</name>
</gene>
<keyword evidence="2" id="KW-1185">Reference proteome</keyword>
<dbReference type="Proteomes" id="UP001163223">
    <property type="component" value="Chromosome"/>
</dbReference>
<name>A0ACD4NSR2_9HYPH</name>